<reference evidence="1" key="1">
    <citation type="submission" date="2024-03" db="EMBL/GenBank/DDBJ databases">
        <title>Whole genome sequecning of epiphytes from Marcgravia umbellata leaves.</title>
        <authorList>
            <person name="Kumar G."/>
            <person name="Savka M.A."/>
        </authorList>
    </citation>
    <scope>NUCLEOTIDE SEQUENCE</scope>
    <source>
        <strain evidence="1">RIT_BL5</strain>
    </source>
</reference>
<proteinExistence type="predicted"/>
<accession>A0ACC6PI87</accession>
<dbReference type="Proteomes" id="UP001380953">
    <property type="component" value="Unassembled WGS sequence"/>
</dbReference>
<evidence type="ECO:0000313" key="2">
    <source>
        <dbReference type="Proteomes" id="UP001380953"/>
    </source>
</evidence>
<keyword evidence="2" id="KW-1185">Reference proteome</keyword>
<protein>
    <submittedName>
        <fullName evidence="1">Helix-turn-helix transcriptional regulator</fullName>
    </submittedName>
</protein>
<name>A0ACC6PI87_9BACL</name>
<organism evidence="1 2">
    <name type="scientific">Saccharibacillus sacchari</name>
    <dbReference type="NCBI Taxonomy" id="456493"/>
    <lineage>
        <taxon>Bacteria</taxon>
        <taxon>Bacillati</taxon>
        <taxon>Bacillota</taxon>
        <taxon>Bacilli</taxon>
        <taxon>Bacillales</taxon>
        <taxon>Paenibacillaceae</taxon>
        <taxon>Saccharibacillus</taxon>
    </lineage>
</organism>
<evidence type="ECO:0000313" key="1">
    <source>
        <dbReference type="EMBL" id="MEJ8306631.1"/>
    </source>
</evidence>
<comment type="caution">
    <text evidence="1">The sequence shown here is derived from an EMBL/GenBank/DDBJ whole genome shotgun (WGS) entry which is preliminary data.</text>
</comment>
<sequence length="152" mass="17417">MSSINQRIKSRRLALGLTLAEVAERLGVKEATTQRYESGEIKNIKHETIAALAEILKCSPAYIMGWEEIVQQNDSLISESERSLLDKYRVLDEKGKHTVNTVLDMEYFRIEKPHLTVVAAHNDDMSDEQIGLMEQDLADLKEHHRKKRGDNE</sequence>
<dbReference type="EMBL" id="JBBKAR010000056">
    <property type="protein sequence ID" value="MEJ8306631.1"/>
    <property type="molecule type" value="Genomic_DNA"/>
</dbReference>
<gene>
    <name evidence="1" type="ORF">WKI47_22200</name>
</gene>